<organism evidence="9 10">
    <name type="scientific">Kribbella alba</name>
    <dbReference type="NCBI Taxonomy" id="190197"/>
    <lineage>
        <taxon>Bacteria</taxon>
        <taxon>Bacillati</taxon>
        <taxon>Actinomycetota</taxon>
        <taxon>Actinomycetes</taxon>
        <taxon>Propionibacteriales</taxon>
        <taxon>Kribbellaceae</taxon>
        <taxon>Kribbella</taxon>
    </lineage>
</organism>
<comment type="caution">
    <text evidence="9">The sequence shown here is derived from an EMBL/GenBank/DDBJ whole genome shotgun (WGS) entry which is preliminary data.</text>
</comment>
<evidence type="ECO:0000313" key="9">
    <source>
        <dbReference type="EMBL" id="GAA1656322.1"/>
    </source>
</evidence>
<evidence type="ECO:0000256" key="5">
    <source>
        <dbReference type="ARBA" id="ARBA00022989"/>
    </source>
</evidence>
<comment type="similarity">
    <text evidence="7">Belongs to the binding-protein-dependent transport system permease family.</text>
</comment>
<dbReference type="SUPFAM" id="SSF161098">
    <property type="entry name" value="MetI-like"/>
    <property type="match status" value="1"/>
</dbReference>
<protein>
    <recommendedName>
        <fullName evidence="8">ABC transmembrane type-1 domain-containing protein</fullName>
    </recommendedName>
</protein>
<dbReference type="PROSITE" id="PS50928">
    <property type="entry name" value="ABC_TM1"/>
    <property type="match status" value="1"/>
</dbReference>
<gene>
    <name evidence="9" type="ORF">GCM10009744_56290</name>
</gene>
<proteinExistence type="inferred from homology"/>
<keyword evidence="10" id="KW-1185">Reference proteome</keyword>
<evidence type="ECO:0000256" key="3">
    <source>
        <dbReference type="ARBA" id="ARBA00022475"/>
    </source>
</evidence>
<sequence>MTSRIRSRYGRLVTSVLMTVILLVFLLLLVHPGLFAHTSPLDNGDSPMSSPGGAHIFGTDQLGRDIYSRVIFGARPVLAASLGGVLLAMLAGVAIGLIGGTAPRTVSVVVMRIVDVLLALPVLLIALILIATIGAGVKSIIFALGVAYTPGFARVVEASVRKLRSIEYVQAARMFGSSGLRTAVRHLLPNLVTEVVVMASSAVGWAVLTATTLSFLGLGVQLPNPDWGSDLAAGATSLSTAWWLSTFPGLAITATILVSNFAGDWVMTLLDPSGGRTWTRFRALGGLRTSLPGPAVGTVVPTITPTVANEETA</sequence>
<keyword evidence="5 7" id="KW-1133">Transmembrane helix</keyword>
<evidence type="ECO:0000256" key="1">
    <source>
        <dbReference type="ARBA" id="ARBA00004651"/>
    </source>
</evidence>
<dbReference type="PANTHER" id="PTHR43386:SF1">
    <property type="entry name" value="D,D-DIPEPTIDE TRANSPORT SYSTEM PERMEASE PROTEIN DDPC-RELATED"/>
    <property type="match status" value="1"/>
</dbReference>
<feature type="domain" description="ABC transmembrane type-1" evidence="8">
    <location>
        <begin position="74"/>
        <end position="263"/>
    </location>
</feature>
<dbReference type="Pfam" id="PF00528">
    <property type="entry name" value="BPD_transp_1"/>
    <property type="match status" value="1"/>
</dbReference>
<dbReference type="InterPro" id="IPR000515">
    <property type="entry name" value="MetI-like"/>
</dbReference>
<evidence type="ECO:0000256" key="4">
    <source>
        <dbReference type="ARBA" id="ARBA00022692"/>
    </source>
</evidence>
<dbReference type="Gene3D" id="1.10.3720.10">
    <property type="entry name" value="MetI-like"/>
    <property type="match status" value="1"/>
</dbReference>
<keyword evidence="4 7" id="KW-0812">Transmembrane</keyword>
<dbReference type="EMBL" id="BAAANE010000010">
    <property type="protein sequence ID" value="GAA1656322.1"/>
    <property type="molecule type" value="Genomic_DNA"/>
</dbReference>
<feature type="transmembrane region" description="Helical" evidence="7">
    <location>
        <begin position="240"/>
        <end position="262"/>
    </location>
</feature>
<keyword evidence="2 7" id="KW-0813">Transport</keyword>
<evidence type="ECO:0000313" key="10">
    <source>
        <dbReference type="Proteomes" id="UP001501319"/>
    </source>
</evidence>
<evidence type="ECO:0000256" key="2">
    <source>
        <dbReference type="ARBA" id="ARBA00022448"/>
    </source>
</evidence>
<feature type="transmembrane region" description="Helical" evidence="7">
    <location>
        <begin position="12"/>
        <end position="34"/>
    </location>
</feature>
<keyword evidence="3" id="KW-1003">Cell membrane</keyword>
<evidence type="ECO:0000256" key="7">
    <source>
        <dbReference type="RuleBase" id="RU363032"/>
    </source>
</evidence>
<dbReference type="PANTHER" id="PTHR43386">
    <property type="entry name" value="OLIGOPEPTIDE TRANSPORT SYSTEM PERMEASE PROTEIN APPC"/>
    <property type="match status" value="1"/>
</dbReference>
<evidence type="ECO:0000259" key="8">
    <source>
        <dbReference type="PROSITE" id="PS50928"/>
    </source>
</evidence>
<dbReference type="InterPro" id="IPR050366">
    <property type="entry name" value="BP-dependent_transpt_permease"/>
</dbReference>
<evidence type="ECO:0000256" key="6">
    <source>
        <dbReference type="ARBA" id="ARBA00023136"/>
    </source>
</evidence>
<accession>A0ABN2FQ40</accession>
<dbReference type="RefSeq" id="WP_344115373.1">
    <property type="nucleotide sequence ID" value="NZ_BAAANE010000010.1"/>
</dbReference>
<dbReference type="InterPro" id="IPR035906">
    <property type="entry name" value="MetI-like_sf"/>
</dbReference>
<feature type="transmembrane region" description="Helical" evidence="7">
    <location>
        <begin position="139"/>
        <end position="156"/>
    </location>
</feature>
<feature type="transmembrane region" description="Helical" evidence="7">
    <location>
        <begin position="77"/>
        <end position="98"/>
    </location>
</feature>
<keyword evidence="6 7" id="KW-0472">Membrane</keyword>
<dbReference type="CDD" id="cd06261">
    <property type="entry name" value="TM_PBP2"/>
    <property type="match status" value="1"/>
</dbReference>
<dbReference type="Proteomes" id="UP001501319">
    <property type="component" value="Unassembled WGS sequence"/>
</dbReference>
<comment type="subcellular location">
    <subcellularLocation>
        <location evidence="1 7">Cell membrane</location>
        <topology evidence="1 7">Multi-pass membrane protein</topology>
    </subcellularLocation>
</comment>
<feature type="transmembrane region" description="Helical" evidence="7">
    <location>
        <begin position="110"/>
        <end position="133"/>
    </location>
</feature>
<reference evidence="9 10" key="1">
    <citation type="journal article" date="2019" name="Int. J. Syst. Evol. Microbiol.">
        <title>The Global Catalogue of Microorganisms (GCM) 10K type strain sequencing project: providing services to taxonomists for standard genome sequencing and annotation.</title>
        <authorList>
            <consortium name="The Broad Institute Genomics Platform"/>
            <consortium name="The Broad Institute Genome Sequencing Center for Infectious Disease"/>
            <person name="Wu L."/>
            <person name="Ma J."/>
        </authorList>
    </citation>
    <scope>NUCLEOTIDE SEQUENCE [LARGE SCALE GENOMIC DNA]</scope>
    <source>
        <strain evidence="9 10">JCM 14306</strain>
    </source>
</reference>
<name>A0ABN2FQ40_9ACTN</name>
<feature type="transmembrane region" description="Helical" evidence="7">
    <location>
        <begin position="195"/>
        <end position="220"/>
    </location>
</feature>